<feature type="transmembrane region" description="Helical" evidence="6">
    <location>
        <begin position="197"/>
        <end position="217"/>
    </location>
</feature>
<evidence type="ECO:0000256" key="1">
    <source>
        <dbReference type="ARBA" id="ARBA00004141"/>
    </source>
</evidence>
<dbReference type="STRING" id="91360.SAMN05660330_01835"/>
<evidence type="ECO:0000313" key="7">
    <source>
        <dbReference type="EMBL" id="SDP10636.1"/>
    </source>
</evidence>
<proteinExistence type="predicted"/>
<feature type="transmembrane region" description="Helical" evidence="6">
    <location>
        <begin position="51"/>
        <end position="73"/>
    </location>
</feature>
<dbReference type="PANTHER" id="PTHR20855">
    <property type="entry name" value="ADIPOR/PROGESTIN RECEPTOR-RELATED"/>
    <property type="match status" value="1"/>
</dbReference>
<sequence length="218" mass="24433">MKAGYKSTAWLSFGEEVANAVTHGVAAILVLISMPFAYITAYKDGNLVDLIGVAVFCIAIFLMFINSMIYHIMEPGSRHKEIMRIMDHIFIYVAIAGTYTPIALSVIAGWQAIVILTVQWIAVVAGILYKSLARMSIPKVSVMIYLIMGWTLVIFMPMFVRNANHVLFWLILTGGILYSAGAAIYAQKGFKYHHMVWHLFVFLAACTHFTGICFFLYD</sequence>
<dbReference type="Proteomes" id="UP000199073">
    <property type="component" value="Unassembled WGS sequence"/>
</dbReference>
<keyword evidence="3 6" id="KW-1133">Transmembrane helix</keyword>
<gene>
    <name evidence="7" type="ORF">SAMN05660330_01835</name>
</gene>
<feature type="transmembrane region" description="Helical" evidence="6">
    <location>
        <begin position="20"/>
        <end position="39"/>
    </location>
</feature>
<feature type="transmembrane region" description="Helical" evidence="6">
    <location>
        <begin position="110"/>
        <end position="129"/>
    </location>
</feature>
<accession>A0A1H0Q1Q6</accession>
<dbReference type="InterPro" id="IPR004254">
    <property type="entry name" value="AdipoR/HlyIII-related"/>
</dbReference>
<evidence type="ECO:0000256" key="2">
    <source>
        <dbReference type="ARBA" id="ARBA00022692"/>
    </source>
</evidence>
<dbReference type="GO" id="GO:0016020">
    <property type="term" value="C:membrane"/>
    <property type="evidence" value="ECO:0007669"/>
    <property type="project" value="UniProtKB-SubCell"/>
</dbReference>
<comment type="subcellular location">
    <subcellularLocation>
        <location evidence="1">Membrane</location>
        <topology evidence="1">Multi-pass membrane protein</topology>
    </subcellularLocation>
</comment>
<dbReference type="AlphaFoldDB" id="A0A1H0Q1Q6"/>
<keyword evidence="8" id="KW-1185">Reference proteome</keyword>
<feature type="transmembrane region" description="Helical" evidence="6">
    <location>
        <begin position="85"/>
        <end position="104"/>
    </location>
</feature>
<keyword evidence="5" id="KW-0479">Metal-binding</keyword>
<evidence type="ECO:0000313" key="8">
    <source>
        <dbReference type="Proteomes" id="UP000199073"/>
    </source>
</evidence>
<evidence type="ECO:0000256" key="5">
    <source>
        <dbReference type="PIRSR" id="PIRSR604254-1"/>
    </source>
</evidence>
<reference evidence="7 8" key="1">
    <citation type="submission" date="2016-10" db="EMBL/GenBank/DDBJ databases">
        <authorList>
            <person name="de Groot N.N."/>
        </authorList>
    </citation>
    <scope>NUCLEOTIDE SEQUENCE [LARGE SCALE GENOMIC DNA]</scope>
    <source>
        <strain evidence="7 8">DSM 12130</strain>
    </source>
</reference>
<evidence type="ECO:0000256" key="3">
    <source>
        <dbReference type="ARBA" id="ARBA00022989"/>
    </source>
</evidence>
<feature type="binding site" evidence="5">
    <location>
        <position position="71"/>
    </location>
    <ligand>
        <name>Zn(2+)</name>
        <dbReference type="ChEBI" id="CHEBI:29105"/>
    </ligand>
</feature>
<dbReference type="Pfam" id="PF03006">
    <property type="entry name" value="HlyIII"/>
    <property type="match status" value="1"/>
</dbReference>
<dbReference type="RefSeq" id="WP_092222027.1">
    <property type="nucleotide sequence ID" value="NZ_FNJI01000010.1"/>
</dbReference>
<dbReference type="OrthoDB" id="9813689at2"/>
<organism evidence="7 8">
    <name type="scientific">Desulforhopalus singaporensis</name>
    <dbReference type="NCBI Taxonomy" id="91360"/>
    <lineage>
        <taxon>Bacteria</taxon>
        <taxon>Pseudomonadati</taxon>
        <taxon>Thermodesulfobacteriota</taxon>
        <taxon>Desulfobulbia</taxon>
        <taxon>Desulfobulbales</taxon>
        <taxon>Desulfocapsaceae</taxon>
        <taxon>Desulforhopalus</taxon>
    </lineage>
</organism>
<dbReference type="PANTHER" id="PTHR20855:SF3">
    <property type="entry name" value="LD03007P"/>
    <property type="match status" value="1"/>
</dbReference>
<evidence type="ECO:0000256" key="4">
    <source>
        <dbReference type="ARBA" id="ARBA00023136"/>
    </source>
</evidence>
<feature type="transmembrane region" description="Helical" evidence="6">
    <location>
        <begin position="141"/>
        <end position="160"/>
    </location>
</feature>
<feature type="transmembrane region" description="Helical" evidence="6">
    <location>
        <begin position="166"/>
        <end position="185"/>
    </location>
</feature>
<dbReference type="EMBL" id="FNJI01000010">
    <property type="protein sequence ID" value="SDP10636.1"/>
    <property type="molecule type" value="Genomic_DNA"/>
</dbReference>
<keyword evidence="5" id="KW-0862">Zinc</keyword>
<protein>
    <submittedName>
        <fullName evidence="7">Hemolysin III</fullName>
    </submittedName>
</protein>
<evidence type="ECO:0000256" key="6">
    <source>
        <dbReference type="SAM" id="Phobius"/>
    </source>
</evidence>
<name>A0A1H0Q1Q6_9BACT</name>
<keyword evidence="2 6" id="KW-0812">Transmembrane</keyword>
<feature type="binding site" evidence="5">
    <location>
        <position position="198"/>
    </location>
    <ligand>
        <name>Zn(2+)</name>
        <dbReference type="ChEBI" id="CHEBI:29105"/>
    </ligand>
</feature>
<keyword evidence="4 6" id="KW-0472">Membrane</keyword>
<dbReference type="GO" id="GO:0046872">
    <property type="term" value="F:metal ion binding"/>
    <property type="evidence" value="ECO:0007669"/>
    <property type="project" value="UniProtKB-KW"/>
</dbReference>
<feature type="binding site" evidence="5">
    <location>
        <position position="194"/>
    </location>
    <ligand>
        <name>Zn(2+)</name>
        <dbReference type="ChEBI" id="CHEBI:29105"/>
    </ligand>
</feature>